<gene>
    <name evidence="1" type="ORF">C2G38_2164746</name>
</gene>
<name>A0A397VVW4_9GLOM</name>
<evidence type="ECO:0000313" key="1">
    <source>
        <dbReference type="EMBL" id="RIB25931.1"/>
    </source>
</evidence>
<dbReference type="InterPro" id="IPR032675">
    <property type="entry name" value="LRR_dom_sf"/>
</dbReference>
<proteinExistence type="predicted"/>
<protein>
    <submittedName>
        <fullName evidence="1">Uncharacterized protein</fullName>
    </submittedName>
</protein>
<dbReference type="EMBL" id="QKWP01000156">
    <property type="protein sequence ID" value="RIB25931.1"/>
    <property type="molecule type" value="Genomic_DNA"/>
</dbReference>
<keyword evidence="2" id="KW-1185">Reference proteome</keyword>
<dbReference type="OrthoDB" id="333024at2759"/>
<comment type="caution">
    <text evidence="1">The sequence shown here is derived from an EMBL/GenBank/DDBJ whole genome shotgun (WGS) entry which is preliminary data.</text>
</comment>
<evidence type="ECO:0000313" key="2">
    <source>
        <dbReference type="Proteomes" id="UP000266673"/>
    </source>
</evidence>
<dbReference type="InterPro" id="IPR001611">
    <property type="entry name" value="Leu-rich_rpt"/>
</dbReference>
<dbReference type="Pfam" id="PF13516">
    <property type="entry name" value="LRR_6"/>
    <property type="match status" value="2"/>
</dbReference>
<dbReference type="AlphaFoldDB" id="A0A397VVW4"/>
<dbReference type="SUPFAM" id="SSF52047">
    <property type="entry name" value="RNI-like"/>
    <property type="match status" value="1"/>
</dbReference>
<accession>A0A397VVW4</accession>
<organism evidence="1 2">
    <name type="scientific">Gigaspora rosea</name>
    <dbReference type="NCBI Taxonomy" id="44941"/>
    <lineage>
        <taxon>Eukaryota</taxon>
        <taxon>Fungi</taxon>
        <taxon>Fungi incertae sedis</taxon>
        <taxon>Mucoromycota</taxon>
        <taxon>Glomeromycotina</taxon>
        <taxon>Glomeromycetes</taxon>
        <taxon>Diversisporales</taxon>
        <taxon>Gigasporaceae</taxon>
        <taxon>Gigaspora</taxon>
    </lineage>
</organism>
<reference evidence="1 2" key="1">
    <citation type="submission" date="2018-06" db="EMBL/GenBank/DDBJ databases">
        <title>Comparative genomics reveals the genomic features of Rhizophagus irregularis, R. cerebriforme, R. diaphanum and Gigaspora rosea, and their symbiotic lifestyle signature.</title>
        <authorList>
            <person name="Morin E."/>
            <person name="San Clemente H."/>
            <person name="Chen E.C.H."/>
            <person name="De La Providencia I."/>
            <person name="Hainaut M."/>
            <person name="Kuo A."/>
            <person name="Kohler A."/>
            <person name="Murat C."/>
            <person name="Tang N."/>
            <person name="Roy S."/>
            <person name="Loubradou J."/>
            <person name="Henrissat B."/>
            <person name="Grigoriev I.V."/>
            <person name="Corradi N."/>
            <person name="Roux C."/>
            <person name="Martin F.M."/>
        </authorList>
    </citation>
    <scope>NUCLEOTIDE SEQUENCE [LARGE SCALE GENOMIC DNA]</scope>
    <source>
        <strain evidence="1 2">DAOM 194757</strain>
    </source>
</reference>
<dbReference type="Proteomes" id="UP000266673">
    <property type="component" value="Unassembled WGS sequence"/>
</dbReference>
<dbReference type="Gene3D" id="3.80.10.10">
    <property type="entry name" value="Ribonuclease Inhibitor"/>
    <property type="match status" value="1"/>
</dbReference>
<sequence length="127" mass="13986">MQSVPCSEPPLGTKDRTVIPQGPHMLVSTYWEGIMQQSPKYVLFSTRYPFNRLPGPILPVVTLFEKVLLWQALAVALCKNTTLTCLDLGHNYLESKGEKALAGALCKNTLTFLDLNVNNLGSEGGKH</sequence>